<reference evidence="10 11" key="1">
    <citation type="submission" date="2016-10" db="EMBL/GenBank/DDBJ databases">
        <authorList>
            <person name="de Groot N.N."/>
        </authorList>
    </citation>
    <scope>NUCLEOTIDE SEQUENCE [LARGE SCALE GENOMIC DNA]</scope>
    <source>
        <strain evidence="10 11">DSM 1283</strain>
    </source>
</reference>
<comment type="function">
    <text evidence="6">Required for high-level post-exponential phase expression of a series of secreted proteins.</text>
</comment>
<evidence type="ECO:0000313" key="10">
    <source>
        <dbReference type="EMBL" id="SFO28614.1"/>
    </source>
</evidence>
<dbReference type="OrthoDB" id="9802383at2"/>
<dbReference type="InterPro" id="IPR046947">
    <property type="entry name" value="LytR-like"/>
</dbReference>
<evidence type="ECO:0000256" key="5">
    <source>
        <dbReference type="ARBA" id="ARBA00024867"/>
    </source>
</evidence>
<evidence type="ECO:0000256" key="3">
    <source>
        <dbReference type="ARBA" id="ARBA00023012"/>
    </source>
</evidence>
<keyword evidence="4" id="KW-0010">Activator</keyword>
<feature type="domain" description="HTH LytTR-type" evidence="9">
    <location>
        <begin position="134"/>
        <end position="233"/>
    </location>
</feature>
<sequence length="239" mass="28333">MFRIAICDEDQISCANIENIILSYSKRINEKMEIEVFYSGGELLKFILKEYCFDLIFIEMNLKHINGITVGKIIRDLLDYQRVQIVYMSKTDKYLMELFNIRPMHFIEKPIESYKIINDIRLAMKLTDSLGAVFSYKKGYDIHKVPLKNILYFESEDREIRMVTTTGEEIFYGKLENVYNQVAKYQFVKIHKSYIINYAHASMLNYNEVVMSNTDCLPISQSRRKIIRELFMEHETGVF</sequence>
<dbReference type="PROSITE" id="PS50110">
    <property type="entry name" value="RESPONSE_REGULATORY"/>
    <property type="match status" value="1"/>
</dbReference>
<dbReference type="AlphaFoldDB" id="A0A1I5FXU2"/>
<dbReference type="RefSeq" id="WP_091686785.1">
    <property type="nucleotide sequence ID" value="NZ_BAABFM010000020.1"/>
</dbReference>
<dbReference type="PANTHER" id="PTHR37299">
    <property type="entry name" value="TRANSCRIPTIONAL REGULATOR-RELATED"/>
    <property type="match status" value="1"/>
</dbReference>
<dbReference type="InterPro" id="IPR011006">
    <property type="entry name" value="CheY-like_superfamily"/>
</dbReference>
<keyword evidence="2" id="KW-0963">Cytoplasm</keyword>
<evidence type="ECO:0000256" key="1">
    <source>
        <dbReference type="ARBA" id="ARBA00018672"/>
    </source>
</evidence>
<dbReference type="PANTHER" id="PTHR37299:SF3">
    <property type="entry name" value="STAGE 0 SPORULATION PROTEIN A HOMOLOG"/>
    <property type="match status" value="1"/>
</dbReference>
<dbReference type="Gene3D" id="3.40.50.2300">
    <property type="match status" value="1"/>
</dbReference>
<dbReference type="GO" id="GO:0003677">
    <property type="term" value="F:DNA binding"/>
    <property type="evidence" value="ECO:0007669"/>
    <property type="project" value="UniProtKB-KW"/>
</dbReference>
<dbReference type="InterPro" id="IPR007492">
    <property type="entry name" value="LytTR_DNA-bd_dom"/>
</dbReference>
<feature type="domain" description="Response regulatory" evidence="8">
    <location>
        <begin position="3"/>
        <end position="124"/>
    </location>
</feature>
<evidence type="ECO:0000256" key="7">
    <source>
        <dbReference type="PROSITE-ProRule" id="PRU00169"/>
    </source>
</evidence>
<evidence type="ECO:0000313" key="11">
    <source>
        <dbReference type="Proteomes" id="UP000198806"/>
    </source>
</evidence>
<keyword evidence="10" id="KW-0238">DNA-binding</keyword>
<dbReference type="EMBL" id="FOWD01000016">
    <property type="protein sequence ID" value="SFO28614.1"/>
    <property type="molecule type" value="Genomic_DNA"/>
</dbReference>
<dbReference type="STRING" id="1527.SAMN04489757_11659"/>
<dbReference type="SMART" id="SM00448">
    <property type="entry name" value="REC"/>
    <property type="match status" value="1"/>
</dbReference>
<dbReference type="Pfam" id="PF04397">
    <property type="entry name" value="LytTR"/>
    <property type="match status" value="1"/>
</dbReference>
<evidence type="ECO:0000256" key="4">
    <source>
        <dbReference type="ARBA" id="ARBA00023159"/>
    </source>
</evidence>
<dbReference type="SUPFAM" id="SSF52172">
    <property type="entry name" value="CheY-like"/>
    <property type="match status" value="1"/>
</dbReference>
<dbReference type="Pfam" id="PF00072">
    <property type="entry name" value="Response_reg"/>
    <property type="match status" value="1"/>
</dbReference>
<keyword evidence="11" id="KW-1185">Reference proteome</keyword>
<evidence type="ECO:0000256" key="2">
    <source>
        <dbReference type="ARBA" id="ARBA00022490"/>
    </source>
</evidence>
<comment type="function">
    <text evidence="5">May play the central regulatory role in sporulation. It may be an element of the effector pathway responsible for the activation of sporulation genes in response to nutritional stress. Spo0A may act in concert with spo0H (a sigma factor) to control the expression of some genes that are critical to the sporulation process.</text>
</comment>
<dbReference type="SMART" id="SM00850">
    <property type="entry name" value="LytTR"/>
    <property type="match status" value="1"/>
</dbReference>
<gene>
    <name evidence="10" type="ORF">SAMN04489757_11659</name>
</gene>
<evidence type="ECO:0000259" key="9">
    <source>
        <dbReference type="PROSITE" id="PS50930"/>
    </source>
</evidence>
<dbReference type="PROSITE" id="PS50930">
    <property type="entry name" value="HTH_LYTTR"/>
    <property type="match status" value="1"/>
</dbReference>
<dbReference type="GO" id="GO:0000156">
    <property type="term" value="F:phosphorelay response regulator activity"/>
    <property type="evidence" value="ECO:0007669"/>
    <property type="project" value="InterPro"/>
</dbReference>
<proteinExistence type="predicted"/>
<dbReference type="Gene3D" id="2.40.50.1020">
    <property type="entry name" value="LytTr DNA-binding domain"/>
    <property type="match status" value="1"/>
</dbReference>
<keyword evidence="3" id="KW-0902">Two-component regulatory system</keyword>
<evidence type="ECO:0000259" key="8">
    <source>
        <dbReference type="PROSITE" id="PS50110"/>
    </source>
</evidence>
<organism evidence="10 11">
    <name type="scientific">Anaerocolumna aminovalerica</name>
    <dbReference type="NCBI Taxonomy" id="1527"/>
    <lineage>
        <taxon>Bacteria</taxon>
        <taxon>Bacillati</taxon>
        <taxon>Bacillota</taxon>
        <taxon>Clostridia</taxon>
        <taxon>Lachnospirales</taxon>
        <taxon>Lachnospiraceae</taxon>
        <taxon>Anaerocolumna</taxon>
    </lineage>
</organism>
<accession>A0A1I5FXU2</accession>
<dbReference type="Proteomes" id="UP000198806">
    <property type="component" value="Unassembled WGS sequence"/>
</dbReference>
<protein>
    <recommendedName>
        <fullName evidence="1">Stage 0 sporulation protein A homolog</fullName>
    </recommendedName>
</protein>
<evidence type="ECO:0000256" key="6">
    <source>
        <dbReference type="ARBA" id="ARBA00037164"/>
    </source>
</evidence>
<name>A0A1I5FXU2_9FIRM</name>
<comment type="caution">
    <text evidence="7">Lacks conserved residue(s) required for the propagation of feature annotation.</text>
</comment>
<dbReference type="InterPro" id="IPR001789">
    <property type="entry name" value="Sig_transdc_resp-reg_receiver"/>
</dbReference>